<dbReference type="Proteomes" id="UP000262699">
    <property type="component" value="Unassembled WGS sequence"/>
</dbReference>
<feature type="region of interest" description="Disordered" evidence="4">
    <location>
        <begin position="27"/>
        <end position="48"/>
    </location>
</feature>
<evidence type="ECO:0000256" key="4">
    <source>
        <dbReference type="SAM" id="MobiDB-lite"/>
    </source>
</evidence>
<dbReference type="Gene3D" id="2.40.170.20">
    <property type="entry name" value="TonB-dependent receptor, beta-barrel domain"/>
    <property type="match status" value="1"/>
</dbReference>
<accession>A0A3D0WDN2</accession>
<proteinExistence type="predicted"/>
<dbReference type="SUPFAM" id="SSF56935">
    <property type="entry name" value="Porins"/>
    <property type="match status" value="1"/>
</dbReference>
<evidence type="ECO:0000313" key="6">
    <source>
        <dbReference type="Proteomes" id="UP000262699"/>
    </source>
</evidence>
<feature type="compositionally biased region" description="Low complexity" evidence="4">
    <location>
        <begin position="36"/>
        <end position="45"/>
    </location>
</feature>
<reference evidence="5 6" key="1">
    <citation type="journal article" date="2018" name="Nat. Biotechnol.">
        <title>A standardized bacterial taxonomy based on genome phylogeny substantially revises the tree of life.</title>
        <authorList>
            <person name="Parks D.H."/>
            <person name="Chuvochina M."/>
            <person name="Waite D.W."/>
            <person name="Rinke C."/>
            <person name="Skarshewski A."/>
            <person name="Chaumeil P.A."/>
            <person name="Hugenholtz P."/>
        </authorList>
    </citation>
    <scope>NUCLEOTIDE SEQUENCE [LARGE SCALE GENOMIC DNA]</scope>
    <source>
        <strain evidence="5">UBA9015</strain>
    </source>
</reference>
<name>A0A3D0WDN2_9SPHN</name>
<keyword evidence="3" id="KW-0998">Cell outer membrane</keyword>
<evidence type="ECO:0000256" key="1">
    <source>
        <dbReference type="ARBA" id="ARBA00004442"/>
    </source>
</evidence>
<gene>
    <name evidence="5" type="ORF">DEP91_06870</name>
</gene>
<evidence type="ECO:0000256" key="3">
    <source>
        <dbReference type="ARBA" id="ARBA00023237"/>
    </source>
</evidence>
<evidence type="ECO:0000256" key="2">
    <source>
        <dbReference type="ARBA" id="ARBA00023136"/>
    </source>
</evidence>
<dbReference type="AlphaFoldDB" id="A0A3D0WDN2"/>
<dbReference type="EMBL" id="DOYJ01000195">
    <property type="protein sequence ID" value="HCB75883.1"/>
    <property type="molecule type" value="Genomic_DNA"/>
</dbReference>
<sequence>MSIPIWRTSPSSIRATCPPARWGRNAVRARRRTRRSASTTIPSSRYRATGRTCTRPNGRTISARITASRSAALTPRVNYAYVGPQFTYLGYSPLSDRIDGRGLLSALVTLDMGDRQVTAYGTNLTNKDYVSGQFNSNEFYGAPREYRVRVRVAF</sequence>
<dbReference type="InterPro" id="IPR036942">
    <property type="entry name" value="Beta-barrel_TonB_sf"/>
</dbReference>
<protein>
    <submittedName>
        <fullName evidence="5">Uncharacterized protein</fullName>
    </submittedName>
</protein>
<evidence type="ECO:0000313" key="5">
    <source>
        <dbReference type="EMBL" id="HCB75883.1"/>
    </source>
</evidence>
<organism evidence="5 6">
    <name type="scientific">Sphingomonas bacterium</name>
    <dbReference type="NCBI Taxonomy" id="1895847"/>
    <lineage>
        <taxon>Bacteria</taxon>
        <taxon>Pseudomonadati</taxon>
        <taxon>Pseudomonadota</taxon>
        <taxon>Alphaproteobacteria</taxon>
        <taxon>Sphingomonadales</taxon>
        <taxon>Sphingomonadaceae</taxon>
        <taxon>Sphingomonas</taxon>
    </lineage>
</organism>
<comment type="subcellular location">
    <subcellularLocation>
        <location evidence="1">Cell outer membrane</location>
    </subcellularLocation>
</comment>
<keyword evidence="2" id="KW-0472">Membrane</keyword>
<comment type="caution">
    <text evidence="5">The sequence shown here is derived from an EMBL/GenBank/DDBJ whole genome shotgun (WGS) entry which is preliminary data.</text>
</comment>
<dbReference type="GO" id="GO:0009279">
    <property type="term" value="C:cell outer membrane"/>
    <property type="evidence" value="ECO:0007669"/>
    <property type="project" value="UniProtKB-SubCell"/>
</dbReference>